<dbReference type="AlphaFoldDB" id="A0A447RJB0"/>
<feature type="region of interest" description="Disordered" evidence="2">
    <location>
        <begin position="39"/>
        <end position="59"/>
    </location>
</feature>
<reference evidence="3 4" key="1">
    <citation type="submission" date="2018-12" db="EMBL/GenBank/DDBJ databases">
        <authorList>
            <consortium name="Pathogen Informatics"/>
        </authorList>
    </citation>
    <scope>NUCLEOTIDE SEQUENCE [LARGE SCALE GENOMIC DNA]</scope>
    <source>
        <strain evidence="3 4">NCTC13635</strain>
    </source>
</reference>
<keyword evidence="3" id="KW-0378">Hydrolase</keyword>
<protein>
    <submittedName>
        <fullName evidence="3">Putative alpha-galactosidases/6-phospho-beta-glucosidases</fullName>
        <ecNumber evidence="3">3.2.1.86</ecNumber>
    </submittedName>
</protein>
<dbReference type="Proteomes" id="UP000282433">
    <property type="component" value="Chromosome"/>
</dbReference>
<gene>
    <name evidence="3" type="primary">chbF_2</name>
    <name evidence="3" type="ORF">NCTC13635_00871</name>
</gene>
<dbReference type="InterPro" id="IPR036291">
    <property type="entry name" value="NAD(P)-bd_dom_sf"/>
</dbReference>
<dbReference type="EC" id="3.2.1.86" evidence="3"/>
<dbReference type="Gene3D" id="3.40.50.720">
    <property type="entry name" value="NAD(P)-binding Rossmann-like Domain"/>
    <property type="match status" value="1"/>
</dbReference>
<sequence>MVIGGGSSYTPELIEGLLNRYHEMPVASLWLVDIEEGKEKSRDYRRTGAANDRQSRADY</sequence>
<evidence type="ECO:0000313" key="4">
    <source>
        <dbReference type="Proteomes" id="UP000282433"/>
    </source>
</evidence>
<keyword evidence="3" id="KW-0326">Glycosidase</keyword>
<evidence type="ECO:0000256" key="1">
    <source>
        <dbReference type="ARBA" id="ARBA00023027"/>
    </source>
</evidence>
<keyword evidence="1" id="KW-0520">NAD</keyword>
<proteinExistence type="predicted"/>
<evidence type="ECO:0000256" key="2">
    <source>
        <dbReference type="SAM" id="MobiDB-lite"/>
    </source>
</evidence>
<dbReference type="EMBL" id="LR134162">
    <property type="protein sequence ID" value="VEA99863.1"/>
    <property type="molecule type" value="Genomic_DNA"/>
</dbReference>
<organism evidence="3 4">
    <name type="scientific">Klebsiella pneumoniae</name>
    <dbReference type="NCBI Taxonomy" id="573"/>
    <lineage>
        <taxon>Bacteria</taxon>
        <taxon>Pseudomonadati</taxon>
        <taxon>Pseudomonadota</taxon>
        <taxon>Gammaproteobacteria</taxon>
        <taxon>Enterobacterales</taxon>
        <taxon>Enterobacteriaceae</taxon>
        <taxon>Klebsiella/Raoultella group</taxon>
        <taxon>Klebsiella</taxon>
        <taxon>Klebsiella pneumoniae complex</taxon>
    </lineage>
</organism>
<dbReference type="GO" id="GO:0008706">
    <property type="term" value="F:6-phospho-beta-glucosidase activity"/>
    <property type="evidence" value="ECO:0007669"/>
    <property type="project" value="UniProtKB-EC"/>
</dbReference>
<dbReference type="SUPFAM" id="SSF51735">
    <property type="entry name" value="NAD(P)-binding Rossmann-fold domains"/>
    <property type="match status" value="1"/>
</dbReference>
<accession>A0A447RJB0</accession>
<evidence type="ECO:0000313" key="3">
    <source>
        <dbReference type="EMBL" id="VEA99863.1"/>
    </source>
</evidence>
<dbReference type="GO" id="GO:0005975">
    <property type="term" value="P:carbohydrate metabolic process"/>
    <property type="evidence" value="ECO:0007669"/>
    <property type="project" value="InterPro"/>
</dbReference>
<name>A0A447RJB0_KLEPN</name>
<dbReference type="InterPro" id="IPR001088">
    <property type="entry name" value="Glyco_hydro_4"/>
</dbReference>
<dbReference type="Pfam" id="PF02056">
    <property type="entry name" value="Glyco_hydro_4"/>
    <property type="match status" value="1"/>
</dbReference>